<gene>
    <name evidence="1" type="ORF">BHC48_03610</name>
</gene>
<dbReference type="AlphaFoldDB" id="A0A066TEF4"/>
<comment type="caution">
    <text evidence="1">The sequence shown here is derived from an EMBL/GenBank/DDBJ whole genome shotgun (WGS) entry which is preliminary data.</text>
</comment>
<evidence type="ECO:0000313" key="1">
    <source>
        <dbReference type="EMBL" id="PIT51773.1"/>
    </source>
</evidence>
<evidence type="ECO:0000313" key="2">
    <source>
        <dbReference type="Proteomes" id="UP000231484"/>
    </source>
</evidence>
<proteinExistence type="predicted"/>
<dbReference type="SUPFAM" id="SSF52402">
    <property type="entry name" value="Adenine nucleotide alpha hydrolases-like"/>
    <property type="match status" value="1"/>
</dbReference>
<sequence>MAILSGVKTIKKVAREHRQSILAFSTGKNAVAAYLAIKDSFTHVYPYYLYLVPELEFVEEQLDLYERQFGIKITRLPHPALYQMLKAHVFQPLCNVAAIDEAQLEDFDYADIQKVMCRMFDLPPNTPVANGTRVEKNPKQRLSMLRHGSIVKSQCQYYPVWDWKKRDLLDCFTQHHVRLGSDYKVFGCSFDSLDLRFLLPIRQFYPRDYQKILEFFPLCELEIYRWECAHGKG</sequence>
<dbReference type="EMBL" id="MEIQ01000027">
    <property type="protein sequence ID" value="PIT51773.1"/>
    <property type="molecule type" value="Genomic_DNA"/>
</dbReference>
<name>A0A066TEF4_9NEIS</name>
<organism evidence="1 2">
    <name type="scientific">Snodgrassella alvi</name>
    <dbReference type="NCBI Taxonomy" id="1196083"/>
    <lineage>
        <taxon>Bacteria</taxon>
        <taxon>Pseudomonadati</taxon>
        <taxon>Pseudomonadota</taxon>
        <taxon>Betaproteobacteria</taxon>
        <taxon>Neisseriales</taxon>
        <taxon>Neisseriaceae</taxon>
        <taxon>Snodgrassella</taxon>
    </lineage>
</organism>
<dbReference type="eggNOG" id="COG0175">
    <property type="taxonomic scope" value="Bacteria"/>
</dbReference>
<protein>
    <submittedName>
        <fullName evidence="1">Phosphoadenosine phosphosulfate reductase</fullName>
    </submittedName>
</protein>
<dbReference type="Proteomes" id="UP000231484">
    <property type="component" value="Unassembled WGS sequence"/>
</dbReference>
<reference evidence="1 2" key="1">
    <citation type="journal article" date="2017" name="MBio">
        <title>Type VI secretion-mediated competition in the bee gut microbiome.</title>
        <authorList>
            <person name="Steele M.I."/>
            <person name="Kwong W.K."/>
            <person name="Powell J.E."/>
            <person name="Whiteley M."/>
            <person name="Moran N.A."/>
        </authorList>
    </citation>
    <scope>NUCLEOTIDE SEQUENCE [LARGE SCALE GENOMIC DNA]</scope>
    <source>
        <strain evidence="1 2">Occ4-2</strain>
    </source>
</reference>
<accession>A0A066TEF4</accession>
<dbReference type="RefSeq" id="WP_037405055.1">
    <property type="nucleotide sequence ID" value="NZ_CAJZCD010000003.1"/>
</dbReference>